<dbReference type="Gene3D" id="3.40.50.2300">
    <property type="match status" value="1"/>
</dbReference>
<gene>
    <name evidence="7" type="ORF">HR057_10060</name>
</gene>
<dbReference type="InterPro" id="IPR036196">
    <property type="entry name" value="Ptyr_pPase_sf"/>
</dbReference>
<evidence type="ECO:0000256" key="4">
    <source>
        <dbReference type="PIRSR" id="PIRSR617867-1"/>
    </source>
</evidence>
<dbReference type="SMART" id="SM00226">
    <property type="entry name" value="LMWPc"/>
    <property type="match status" value="1"/>
</dbReference>
<keyword evidence="8" id="KW-1185">Reference proteome</keyword>
<dbReference type="PRINTS" id="PR00719">
    <property type="entry name" value="LMWPTPASE"/>
</dbReference>
<evidence type="ECO:0000256" key="1">
    <source>
        <dbReference type="ARBA" id="ARBA00011063"/>
    </source>
</evidence>
<keyword evidence="2" id="KW-0378">Hydrolase</keyword>
<organism evidence="7 8">
    <name type="scientific">Calidifontibacillus erzurumensis</name>
    <dbReference type="NCBI Taxonomy" id="2741433"/>
    <lineage>
        <taxon>Bacteria</taxon>
        <taxon>Bacillati</taxon>
        <taxon>Bacillota</taxon>
        <taxon>Bacilli</taxon>
        <taxon>Bacillales</taxon>
        <taxon>Bacillaceae</taxon>
        <taxon>Calidifontibacillus/Schinkia group</taxon>
        <taxon>Calidifontibacillus</taxon>
    </lineage>
</organism>
<proteinExistence type="inferred from homology"/>
<sequence>MRKILFVCTGNTCRSPMAEAIFKYKSNNRYEVKSAGIFAHEGSLASSHSQEILKKEEIPLDHKSKQLTTELVAWSDLILTMGNSHKELILQRYPKSSGKVYTLKEFALNSKADIVDPFGGTLEVYEQTYQEIKEAVEKLIEKLDNLTNDQQEE</sequence>
<feature type="active site" description="Proton donor" evidence="4">
    <location>
        <position position="116"/>
    </location>
</feature>
<feature type="domain" description="Phosphotyrosine protein phosphatase I" evidence="6">
    <location>
        <begin position="2"/>
        <end position="142"/>
    </location>
</feature>
<accession>A0A8J8GHY8</accession>
<dbReference type="CDD" id="cd16344">
    <property type="entry name" value="LMWPAP"/>
    <property type="match status" value="1"/>
</dbReference>
<evidence type="ECO:0000259" key="6">
    <source>
        <dbReference type="SMART" id="SM00226"/>
    </source>
</evidence>
<keyword evidence="5" id="KW-0175">Coiled coil</keyword>
<feature type="coiled-coil region" evidence="5">
    <location>
        <begin position="122"/>
        <end position="153"/>
    </location>
</feature>
<dbReference type="PANTHER" id="PTHR11717">
    <property type="entry name" value="LOW MOLECULAR WEIGHT PROTEIN TYROSINE PHOSPHATASE"/>
    <property type="match status" value="1"/>
</dbReference>
<comment type="caution">
    <text evidence="7">The sequence shown here is derived from an EMBL/GenBank/DDBJ whole genome shotgun (WGS) entry which is preliminary data.</text>
</comment>
<evidence type="ECO:0000313" key="8">
    <source>
        <dbReference type="Proteomes" id="UP000625804"/>
    </source>
</evidence>
<dbReference type="SUPFAM" id="SSF52788">
    <property type="entry name" value="Phosphotyrosine protein phosphatases I"/>
    <property type="match status" value="1"/>
</dbReference>
<keyword evidence="3" id="KW-0904">Protein phosphatase</keyword>
<dbReference type="Pfam" id="PF01451">
    <property type="entry name" value="LMWPc"/>
    <property type="match status" value="1"/>
</dbReference>
<feature type="active site" description="Nucleophile" evidence="4">
    <location>
        <position position="8"/>
    </location>
</feature>
<comment type="similarity">
    <text evidence="1">Belongs to the low molecular weight phosphotyrosine protein phosphatase family.</text>
</comment>
<dbReference type="EMBL" id="JABTTE010000012">
    <property type="protein sequence ID" value="NSL52096.1"/>
    <property type="molecule type" value="Genomic_DNA"/>
</dbReference>
<dbReference type="AlphaFoldDB" id="A0A8J8GHY8"/>
<feature type="active site" evidence="4">
    <location>
        <position position="14"/>
    </location>
</feature>
<dbReference type="PANTHER" id="PTHR11717:SF31">
    <property type="entry name" value="LOW MOLECULAR WEIGHT PROTEIN-TYROSINE-PHOSPHATASE ETP-RELATED"/>
    <property type="match status" value="1"/>
</dbReference>
<dbReference type="GO" id="GO:0004725">
    <property type="term" value="F:protein tyrosine phosphatase activity"/>
    <property type="evidence" value="ECO:0007669"/>
    <property type="project" value="InterPro"/>
</dbReference>
<evidence type="ECO:0000256" key="2">
    <source>
        <dbReference type="ARBA" id="ARBA00022801"/>
    </source>
</evidence>
<dbReference type="Proteomes" id="UP000625804">
    <property type="component" value="Unassembled WGS sequence"/>
</dbReference>
<name>A0A8J8GHY8_9BACI</name>
<evidence type="ECO:0000256" key="3">
    <source>
        <dbReference type="ARBA" id="ARBA00022912"/>
    </source>
</evidence>
<protein>
    <submittedName>
        <fullName evidence="7">Low molecular weight protein arginine phosphatase</fullName>
    </submittedName>
</protein>
<evidence type="ECO:0000256" key="5">
    <source>
        <dbReference type="SAM" id="Coils"/>
    </source>
</evidence>
<dbReference type="RefSeq" id="WP_173731299.1">
    <property type="nucleotide sequence ID" value="NZ_JABTTE010000012.1"/>
</dbReference>
<reference evidence="7" key="1">
    <citation type="submission" date="2020-06" db="EMBL/GenBank/DDBJ databases">
        <title>A novel thermopfilic bacterium from Erzurum, Turkey.</title>
        <authorList>
            <person name="Adiguzel A."/>
            <person name="Ay H."/>
            <person name="Baltaci M.O."/>
        </authorList>
    </citation>
    <scope>NUCLEOTIDE SEQUENCE</scope>
    <source>
        <strain evidence="7">P2</strain>
    </source>
</reference>
<evidence type="ECO:0000313" key="7">
    <source>
        <dbReference type="EMBL" id="NSL52096.1"/>
    </source>
</evidence>
<dbReference type="InterPro" id="IPR023485">
    <property type="entry name" value="Ptyr_pPase"/>
</dbReference>
<dbReference type="InterPro" id="IPR050438">
    <property type="entry name" value="LMW_PTPase"/>
</dbReference>
<dbReference type="InterPro" id="IPR017867">
    <property type="entry name" value="Tyr_phospatase_low_mol_wt"/>
</dbReference>